<feature type="compositionally biased region" description="Basic and acidic residues" evidence="1">
    <location>
        <begin position="268"/>
        <end position="280"/>
    </location>
</feature>
<feature type="compositionally biased region" description="Low complexity" evidence="1">
    <location>
        <begin position="146"/>
        <end position="161"/>
    </location>
</feature>
<reference evidence="3 4" key="1">
    <citation type="submission" date="2020-06" db="EMBL/GenBank/DDBJ databases">
        <authorList>
            <person name="Li R."/>
            <person name="Bekaert M."/>
        </authorList>
    </citation>
    <scope>NUCLEOTIDE SEQUENCE [LARGE SCALE GENOMIC DNA]</scope>
    <source>
        <strain evidence="4">wild</strain>
    </source>
</reference>
<evidence type="ECO:0000256" key="1">
    <source>
        <dbReference type="SAM" id="MobiDB-lite"/>
    </source>
</evidence>
<organism evidence="3 4">
    <name type="scientific">Mytilus coruscus</name>
    <name type="common">Sea mussel</name>
    <dbReference type="NCBI Taxonomy" id="42192"/>
    <lineage>
        <taxon>Eukaryota</taxon>
        <taxon>Metazoa</taxon>
        <taxon>Spiralia</taxon>
        <taxon>Lophotrochozoa</taxon>
        <taxon>Mollusca</taxon>
        <taxon>Bivalvia</taxon>
        <taxon>Autobranchia</taxon>
        <taxon>Pteriomorphia</taxon>
        <taxon>Mytilida</taxon>
        <taxon>Mytiloidea</taxon>
        <taxon>Mytilidae</taxon>
        <taxon>Mytilinae</taxon>
        <taxon>Mytilus</taxon>
    </lineage>
</organism>
<keyword evidence="4" id="KW-1185">Reference proteome</keyword>
<feature type="compositionally biased region" description="Polar residues" evidence="1">
    <location>
        <begin position="183"/>
        <end position="194"/>
    </location>
</feature>
<feature type="compositionally biased region" description="Polar residues" evidence="1">
    <location>
        <begin position="281"/>
        <end position="291"/>
    </location>
</feature>
<dbReference type="OrthoDB" id="9909359at2759"/>
<dbReference type="EMBL" id="CACVKT020008831">
    <property type="protein sequence ID" value="CAC5417959.1"/>
    <property type="molecule type" value="Genomic_DNA"/>
</dbReference>
<evidence type="ECO:0000313" key="3">
    <source>
        <dbReference type="EMBL" id="CAC5417959.1"/>
    </source>
</evidence>
<feature type="region of interest" description="Disordered" evidence="1">
    <location>
        <begin position="261"/>
        <end position="292"/>
    </location>
</feature>
<dbReference type="Proteomes" id="UP000507470">
    <property type="component" value="Unassembled WGS sequence"/>
</dbReference>
<evidence type="ECO:0000259" key="2">
    <source>
        <dbReference type="Pfam" id="PF13966"/>
    </source>
</evidence>
<feature type="region of interest" description="Disordered" evidence="1">
    <location>
        <begin position="180"/>
        <end position="207"/>
    </location>
</feature>
<name>A0A6J8EAV2_MYTCO</name>
<dbReference type="PANTHER" id="PTHR33116:SF75">
    <property type="entry name" value="RIBONUCLEASE H PROTEIN"/>
    <property type="match status" value="1"/>
</dbReference>
<dbReference type="AlphaFoldDB" id="A0A6J8EAV2"/>
<evidence type="ECO:0000313" key="4">
    <source>
        <dbReference type="Proteomes" id="UP000507470"/>
    </source>
</evidence>
<accession>A0A6J8EAV2</accession>
<feature type="region of interest" description="Disordered" evidence="1">
    <location>
        <begin position="126"/>
        <end position="168"/>
    </location>
</feature>
<protein>
    <recommendedName>
        <fullName evidence="2">Reverse transcriptase zinc-binding domain-containing protein</fullName>
    </recommendedName>
</protein>
<gene>
    <name evidence="3" type="ORF">MCOR_50430</name>
</gene>
<feature type="compositionally biased region" description="Basic and acidic residues" evidence="1">
    <location>
        <begin position="224"/>
        <end position="235"/>
    </location>
</feature>
<dbReference type="PANTHER" id="PTHR33116">
    <property type="entry name" value="REVERSE TRANSCRIPTASE ZINC-BINDING DOMAIN-CONTAINING PROTEIN-RELATED-RELATED"/>
    <property type="match status" value="1"/>
</dbReference>
<dbReference type="Pfam" id="PF13966">
    <property type="entry name" value="zf-RVT"/>
    <property type="match status" value="1"/>
</dbReference>
<feature type="region of interest" description="Disordered" evidence="1">
    <location>
        <begin position="224"/>
        <end position="244"/>
    </location>
</feature>
<feature type="domain" description="Reverse transcriptase zinc-binding" evidence="2">
    <location>
        <begin position="584"/>
        <end position="657"/>
    </location>
</feature>
<dbReference type="InterPro" id="IPR026960">
    <property type="entry name" value="RVT-Znf"/>
</dbReference>
<proteinExistence type="predicted"/>
<sequence length="732" mass="84973">MNVIYSRAASDGEEGIQIGKMIPRPCTLTIQSQNETPKITSAEMLHYINSEISLDISALIGYFQSTGINKFSASFRDEHSKEIFQNVFRDQFEVKEVTFNVEQAEPLQWEKKRTIDITLFDCPEPPRKVWSSARTHPTRTRAYSNESLSTQDSQESQDSQENTIVSSGEIEVEIYQDKETMEAAQTSTSDSTPIEENLNESKSSNESIDHEVIITQALEVKFDKPQSETEKIKEKQKGKKKPNQTEFNELMEDLTEILGTISESDPENIDKEEQQIKNKGSDANSGASVAQGNEPLASNIRISKDIKGINLPNRKEKCALFQHADDCSTIITEISDYDHLVKEFKRFGEVSGSKINESKTEILEIGRKKTIINQQIKDLIKENVKVLGIKFGENKIDKNWNPIVEAIAKTCKEWENRNIDIYSKVQIINTYMLSKAWFVAKVIFPTQEIKRRINRALYKFIWNGPELIKRTTLNKKKKEGGIQMPDIEEKINAMWLQKIIDMIKGKPTIWKTMYTYFLGITTRELMPELAENKYSHSEQFGKNAKKLKELYIQYRSKIKLTENITLKEIYYEIIGQRKNSITVEEKNKEIEFTNIWTKVAGIKNDIHREFLYKIIHRAVLTGEKQIDRGIRGIDPQCKYCNRQFETFEHLFIDCKELKMFRTYVIQNGQSEDPNFEISKKSLLLVDIKTELIPIIYGYTHTVWACSHFGDTLNLYKLQMKYHKDKEIYRKYD</sequence>